<comment type="caution">
    <text evidence="1">The sequence shown here is derived from an EMBL/GenBank/DDBJ whole genome shotgun (WGS) entry which is preliminary data.</text>
</comment>
<accession>A0ABR7DMF5</accession>
<dbReference type="RefSeq" id="WP_186929370.1">
    <property type="nucleotide sequence ID" value="NZ_JACOOJ010000009.1"/>
</dbReference>
<keyword evidence="2" id="KW-1185">Reference proteome</keyword>
<dbReference type="EMBL" id="JACOOJ010000009">
    <property type="protein sequence ID" value="MBC5632614.1"/>
    <property type="molecule type" value="Genomic_DNA"/>
</dbReference>
<proteinExistence type="predicted"/>
<sequence length="74" mass="8533">MDERYINYRVFAALTDKVEALTKYANTLAKYANTLAKDQADIMERLDVLEKQGKANGKPECLQVSMQRSYIKTR</sequence>
<dbReference type="Proteomes" id="UP000651475">
    <property type="component" value="Unassembled WGS sequence"/>
</dbReference>
<gene>
    <name evidence="1" type="ORF">H8S65_07515</name>
</gene>
<organism evidence="1 2">
    <name type="scientific">Parabacteroides hominis</name>
    <dbReference type="NCBI Taxonomy" id="2763057"/>
    <lineage>
        <taxon>Bacteria</taxon>
        <taxon>Pseudomonadati</taxon>
        <taxon>Bacteroidota</taxon>
        <taxon>Bacteroidia</taxon>
        <taxon>Bacteroidales</taxon>
        <taxon>Tannerellaceae</taxon>
        <taxon>Parabacteroides</taxon>
    </lineage>
</organism>
<evidence type="ECO:0000313" key="1">
    <source>
        <dbReference type="EMBL" id="MBC5632614.1"/>
    </source>
</evidence>
<protein>
    <submittedName>
        <fullName evidence="1">Uncharacterized protein</fullName>
    </submittedName>
</protein>
<evidence type="ECO:0000313" key="2">
    <source>
        <dbReference type="Proteomes" id="UP000651475"/>
    </source>
</evidence>
<reference evidence="1 2" key="1">
    <citation type="submission" date="2020-08" db="EMBL/GenBank/DDBJ databases">
        <title>Genome public.</title>
        <authorList>
            <person name="Liu C."/>
            <person name="Sun Q."/>
        </authorList>
    </citation>
    <scope>NUCLEOTIDE SEQUENCE [LARGE SCALE GENOMIC DNA]</scope>
    <source>
        <strain evidence="1 2">NSJ-79</strain>
    </source>
</reference>
<name>A0ABR7DMF5_9BACT</name>